<evidence type="ECO:0000313" key="3">
    <source>
        <dbReference type="WBParaSite" id="PSAMB.scaffold537size47759.g6927.t1"/>
    </source>
</evidence>
<feature type="signal peptide" evidence="1">
    <location>
        <begin position="1"/>
        <end position="17"/>
    </location>
</feature>
<reference evidence="3" key="1">
    <citation type="submission" date="2022-11" db="UniProtKB">
        <authorList>
            <consortium name="WormBaseParasite"/>
        </authorList>
    </citation>
    <scope>IDENTIFICATION</scope>
</reference>
<organism evidence="2 3">
    <name type="scientific">Plectus sambesii</name>
    <dbReference type="NCBI Taxonomy" id="2011161"/>
    <lineage>
        <taxon>Eukaryota</taxon>
        <taxon>Metazoa</taxon>
        <taxon>Ecdysozoa</taxon>
        <taxon>Nematoda</taxon>
        <taxon>Chromadorea</taxon>
        <taxon>Plectida</taxon>
        <taxon>Plectina</taxon>
        <taxon>Plectoidea</taxon>
        <taxon>Plectidae</taxon>
        <taxon>Plectus</taxon>
    </lineage>
</organism>
<feature type="chain" id="PRO_5038069927" evidence="1">
    <location>
        <begin position="18"/>
        <end position="66"/>
    </location>
</feature>
<evidence type="ECO:0000256" key="1">
    <source>
        <dbReference type="SAM" id="SignalP"/>
    </source>
</evidence>
<dbReference type="AlphaFoldDB" id="A0A914WZ82"/>
<proteinExistence type="predicted"/>
<keyword evidence="2" id="KW-1185">Reference proteome</keyword>
<protein>
    <submittedName>
        <fullName evidence="3">Uncharacterized protein</fullName>
    </submittedName>
</protein>
<name>A0A914WZ82_9BILA</name>
<accession>A0A914WZ82</accession>
<evidence type="ECO:0000313" key="2">
    <source>
        <dbReference type="Proteomes" id="UP000887566"/>
    </source>
</evidence>
<dbReference type="Proteomes" id="UP000887566">
    <property type="component" value="Unplaced"/>
</dbReference>
<dbReference type="WBParaSite" id="PSAMB.scaffold537size47759.g6927.t1">
    <property type="protein sequence ID" value="PSAMB.scaffold537size47759.g6927.t1"/>
    <property type="gene ID" value="PSAMB.scaffold537size47759.g6927"/>
</dbReference>
<keyword evidence="1" id="KW-0732">Signal</keyword>
<sequence>MQLALIILAFGFTTILAQTQPQCKCSDLNPCEDAEFKKGQDCLKNADCIKLLGGDAAKVGTCLDAK</sequence>